<evidence type="ECO:0008006" key="3">
    <source>
        <dbReference type="Google" id="ProtNLM"/>
    </source>
</evidence>
<evidence type="ECO:0000313" key="2">
    <source>
        <dbReference type="Proteomes" id="UP001519342"/>
    </source>
</evidence>
<protein>
    <recommendedName>
        <fullName evidence="3">Lipoprotein</fullName>
    </recommendedName>
</protein>
<proteinExistence type="predicted"/>
<dbReference type="EMBL" id="JAGGKS010000005">
    <property type="protein sequence ID" value="MBP1926183.1"/>
    <property type="molecule type" value="Genomic_DNA"/>
</dbReference>
<dbReference type="Proteomes" id="UP001519342">
    <property type="component" value="Unassembled WGS sequence"/>
</dbReference>
<dbReference type="PROSITE" id="PS51257">
    <property type="entry name" value="PROKAR_LIPOPROTEIN"/>
    <property type="match status" value="1"/>
</dbReference>
<keyword evidence="2" id="KW-1185">Reference proteome</keyword>
<organism evidence="1 2">
    <name type="scientific">Sedimentibacter acidaminivorans</name>
    <dbReference type="NCBI Taxonomy" id="913099"/>
    <lineage>
        <taxon>Bacteria</taxon>
        <taxon>Bacillati</taxon>
        <taxon>Bacillota</taxon>
        <taxon>Tissierellia</taxon>
        <taxon>Sedimentibacter</taxon>
    </lineage>
</organism>
<evidence type="ECO:0000313" key="1">
    <source>
        <dbReference type="EMBL" id="MBP1926183.1"/>
    </source>
</evidence>
<name>A0ABS4GEP9_9FIRM</name>
<sequence length="330" mass="38366">MKRIVILIFAVIIVLGLVSCNTNSLEEYKNAAKKTDEIKKGQALAEFSLNMKFNSEVLTEEEIKSLNYIENMKGTFNAIYDEEEKKSIFKNYMNFGGLGFDFNIYENGDDVIIKLPIVGKYVNVNQIKNSTTIEHEDFEKEIISNETKEEIMKTWIGLMNEEDVFKGKDIILTTPDGEVKTTEYTINLTNEQIKMLATKCVEIISKDNSLKQTFEKYIKMNLEDQDYISFEEIVNNIKDNIDIYNVEGFNYTALVDIDGYIVSENMNFELKAIDPDFVLEKIDYNLDIKNWNINKSQYFDFPVVTEENMYNIDDLDENMPNNVEDFLKNN</sequence>
<gene>
    <name evidence="1" type="ORF">J2Z76_002047</name>
</gene>
<dbReference type="RefSeq" id="WP_209511910.1">
    <property type="nucleotide sequence ID" value="NZ_JAGGKS010000005.1"/>
</dbReference>
<reference evidence="1 2" key="1">
    <citation type="submission" date="2021-03" db="EMBL/GenBank/DDBJ databases">
        <title>Genomic Encyclopedia of Type Strains, Phase IV (KMG-IV): sequencing the most valuable type-strain genomes for metagenomic binning, comparative biology and taxonomic classification.</title>
        <authorList>
            <person name="Goeker M."/>
        </authorList>
    </citation>
    <scope>NUCLEOTIDE SEQUENCE [LARGE SCALE GENOMIC DNA]</scope>
    <source>
        <strain evidence="1 2">DSM 24004</strain>
    </source>
</reference>
<comment type="caution">
    <text evidence="1">The sequence shown here is derived from an EMBL/GenBank/DDBJ whole genome shotgun (WGS) entry which is preliminary data.</text>
</comment>
<accession>A0ABS4GEP9</accession>